<name>A0ABX1NC32_9RHOO</name>
<reference evidence="3 4" key="1">
    <citation type="submission" date="2019-12" db="EMBL/GenBank/DDBJ databases">
        <title>Comparative genomics gives insights into the taxonomy of the Azoarcus-Aromatoleum group and reveals separate origins of nif in the plant-associated Azoarcus and non-plant-associated Aromatoleum sub-groups.</title>
        <authorList>
            <person name="Lafos M."/>
            <person name="Maluk M."/>
            <person name="Batista M."/>
            <person name="Junghare M."/>
            <person name="Carmona M."/>
            <person name="Faoro H."/>
            <person name="Cruz L.M."/>
            <person name="Battistoni F."/>
            <person name="De Souza E."/>
            <person name="Pedrosa F."/>
            <person name="Chen W.-M."/>
            <person name="Poole P.S."/>
            <person name="Dixon R.A."/>
            <person name="James E.K."/>
        </authorList>
    </citation>
    <scope>NUCLEOTIDE SEQUENCE [LARGE SCALE GENOMIC DNA]</scope>
    <source>
        <strain evidence="3 4">T</strain>
    </source>
</reference>
<feature type="chain" id="PRO_5047347327" evidence="1">
    <location>
        <begin position="43"/>
        <end position="385"/>
    </location>
</feature>
<keyword evidence="4" id="KW-1185">Reference proteome</keyword>
<dbReference type="NCBIfam" id="TIGR02595">
    <property type="entry name" value="PEP_CTERM"/>
    <property type="match status" value="1"/>
</dbReference>
<dbReference type="Proteomes" id="UP000634522">
    <property type="component" value="Unassembled WGS sequence"/>
</dbReference>
<gene>
    <name evidence="3" type="ORF">GPA27_05375</name>
</gene>
<proteinExistence type="predicted"/>
<organism evidence="3 4">
    <name type="scientific">Aromatoleum toluolicum</name>
    <dbReference type="NCBI Taxonomy" id="90060"/>
    <lineage>
        <taxon>Bacteria</taxon>
        <taxon>Pseudomonadati</taxon>
        <taxon>Pseudomonadota</taxon>
        <taxon>Betaproteobacteria</taxon>
        <taxon>Rhodocyclales</taxon>
        <taxon>Rhodocyclaceae</taxon>
        <taxon>Aromatoleum</taxon>
    </lineage>
</organism>
<comment type="caution">
    <text evidence="3">The sequence shown here is derived from an EMBL/GenBank/DDBJ whole genome shotgun (WGS) entry which is preliminary data.</text>
</comment>
<dbReference type="Pfam" id="PF07589">
    <property type="entry name" value="PEP-CTERM"/>
    <property type="match status" value="1"/>
</dbReference>
<feature type="signal peptide" evidence="1">
    <location>
        <begin position="1"/>
        <end position="42"/>
    </location>
</feature>
<accession>A0ABX1NC32</accession>
<sequence length="385" mass="40110">MPNRQPLKRSLAMTKKLPHRIRSSAIAAGLALALGWGMPAFAADPIQFDADGTDANANTQTYGSFDWAVSSGLIDQGIPTTGSSFNLYTHAVLDGFTDTGGDSVPDPANMNGTWEITAIAGFAETATLAGAPTIVQVSDGGTPLDQTDDVYQFTSTINLNLDTTGTTNFFAVYYDDVIGDGTKASSLTGLGFDDGTLILSGTVSQFTSAGTFTSNWFFVDTNGNGLYDAGEEAAIDPATGDPVNAGRLLDQSANGDDWAGQLTAYGEGSTSIEVDVTFQDSNFFKSLITALSQDLFFTTRNNLPVDDTNPSKSFDTDLGGGALTLAGGGISLGTINCVNGPDCILETDASNSFQTTVPEPSSLALLGLTLVMLGIGRVSSRRRTV</sequence>
<evidence type="ECO:0000313" key="3">
    <source>
        <dbReference type="EMBL" id="NMF96814.1"/>
    </source>
</evidence>
<evidence type="ECO:0000259" key="2">
    <source>
        <dbReference type="Pfam" id="PF07589"/>
    </source>
</evidence>
<protein>
    <submittedName>
        <fullName evidence="3">PEP-CTERM sorting domain-containing protein</fullName>
    </submittedName>
</protein>
<feature type="domain" description="Ice-binding protein C-terminal" evidence="2">
    <location>
        <begin position="356"/>
        <end position="382"/>
    </location>
</feature>
<evidence type="ECO:0000313" key="4">
    <source>
        <dbReference type="Proteomes" id="UP000634522"/>
    </source>
</evidence>
<dbReference type="InterPro" id="IPR013424">
    <property type="entry name" value="Ice-binding_C"/>
</dbReference>
<keyword evidence="1" id="KW-0732">Signal</keyword>
<dbReference type="EMBL" id="WTVS01000008">
    <property type="protein sequence ID" value="NMF96814.1"/>
    <property type="molecule type" value="Genomic_DNA"/>
</dbReference>
<evidence type="ECO:0000256" key="1">
    <source>
        <dbReference type="SAM" id="SignalP"/>
    </source>
</evidence>